<dbReference type="EMBL" id="JBBPBN010000020">
    <property type="protein sequence ID" value="KAK9017021.1"/>
    <property type="molecule type" value="Genomic_DNA"/>
</dbReference>
<evidence type="ECO:0000313" key="1">
    <source>
        <dbReference type="EMBL" id="KAK9017021.1"/>
    </source>
</evidence>
<proteinExistence type="predicted"/>
<accession>A0ABR2RVK6</accession>
<sequence length="93" mass="10360">METALVLRTSAVVSIQTYWVLLVKTTGGVSLDAMCMAVDGPCRCPFQMHDDKPSYLYVISIQQVGNELCNQGKDCVFFPLVLLVYGVWTVLRL</sequence>
<evidence type="ECO:0000313" key="2">
    <source>
        <dbReference type="Proteomes" id="UP001396334"/>
    </source>
</evidence>
<name>A0ABR2RVK6_9ROSI</name>
<comment type="caution">
    <text evidence="1">The sequence shown here is derived from an EMBL/GenBank/DDBJ whole genome shotgun (WGS) entry which is preliminary data.</text>
</comment>
<reference evidence="1 2" key="1">
    <citation type="journal article" date="2024" name="G3 (Bethesda)">
        <title>Genome assembly of Hibiscus sabdariffa L. provides insights into metabolisms of medicinal natural products.</title>
        <authorList>
            <person name="Kim T."/>
        </authorList>
    </citation>
    <scope>NUCLEOTIDE SEQUENCE [LARGE SCALE GENOMIC DNA]</scope>
    <source>
        <strain evidence="1">TK-2024</strain>
        <tissue evidence="1">Old leaves</tissue>
    </source>
</reference>
<protein>
    <submittedName>
        <fullName evidence="1">Uncharacterized protein</fullName>
    </submittedName>
</protein>
<dbReference type="Proteomes" id="UP001396334">
    <property type="component" value="Unassembled WGS sequence"/>
</dbReference>
<organism evidence="1 2">
    <name type="scientific">Hibiscus sabdariffa</name>
    <name type="common">roselle</name>
    <dbReference type="NCBI Taxonomy" id="183260"/>
    <lineage>
        <taxon>Eukaryota</taxon>
        <taxon>Viridiplantae</taxon>
        <taxon>Streptophyta</taxon>
        <taxon>Embryophyta</taxon>
        <taxon>Tracheophyta</taxon>
        <taxon>Spermatophyta</taxon>
        <taxon>Magnoliopsida</taxon>
        <taxon>eudicotyledons</taxon>
        <taxon>Gunneridae</taxon>
        <taxon>Pentapetalae</taxon>
        <taxon>rosids</taxon>
        <taxon>malvids</taxon>
        <taxon>Malvales</taxon>
        <taxon>Malvaceae</taxon>
        <taxon>Malvoideae</taxon>
        <taxon>Hibiscus</taxon>
    </lineage>
</organism>
<keyword evidence="2" id="KW-1185">Reference proteome</keyword>
<gene>
    <name evidence="1" type="ORF">V6N11_079509</name>
</gene>